<comment type="caution">
    <text evidence="1">The sequence shown here is derived from an EMBL/GenBank/DDBJ whole genome shotgun (WGS) entry which is preliminary data.</text>
</comment>
<dbReference type="EMBL" id="LAZR01028728">
    <property type="protein sequence ID" value="KKL61728.1"/>
    <property type="molecule type" value="Genomic_DNA"/>
</dbReference>
<evidence type="ECO:0000313" key="1">
    <source>
        <dbReference type="EMBL" id="KKL61728.1"/>
    </source>
</evidence>
<organism evidence="1">
    <name type="scientific">marine sediment metagenome</name>
    <dbReference type="NCBI Taxonomy" id="412755"/>
    <lineage>
        <taxon>unclassified sequences</taxon>
        <taxon>metagenomes</taxon>
        <taxon>ecological metagenomes</taxon>
    </lineage>
</organism>
<reference evidence="1" key="1">
    <citation type="journal article" date="2015" name="Nature">
        <title>Complex archaea that bridge the gap between prokaryotes and eukaryotes.</title>
        <authorList>
            <person name="Spang A."/>
            <person name="Saw J.H."/>
            <person name="Jorgensen S.L."/>
            <person name="Zaremba-Niedzwiedzka K."/>
            <person name="Martijn J."/>
            <person name="Lind A.E."/>
            <person name="van Eijk R."/>
            <person name="Schleper C."/>
            <person name="Guy L."/>
            <person name="Ettema T.J."/>
        </authorList>
    </citation>
    <scope>NUCLEOTIDE SEQUENCE</scope>
</reference>
<gene>
    <name evidence="1" type="ORF">LCGC14_2192410</name>
</gene>
<name>A0A0F9DJ54_9ZZZZ</name>
<dbReference type="AlphaFoldDB" id="A0A0F9DJ54"/>
<accession>A0A0F9DJ54</accession>
<proteinExistence type="predicted"/>
<sequence>MLIKNSIAKILDLFYPHLCLHCSSKLEKNYFYFCKICLFDFSYLECKKNISTFAVFENIGAIKTLLKELKTQKILSITKIVAAFIVTQHFRLKWPMPDVIYLMNNPLIKNHQYYLSKEVSSFLKKPLKKRQNLSEVALIVFDVLETQKFNQIKEKLLFKKVYAIGLCFDVFFDDLDLFL</sequence>
<protein>
    <recommendedName>
        <fullName evidence="2">Double zinc ribbon domain-containing protein</fullName>
    </recommendedName>
</protein>
<evidence type="ECO:0008006" key="2">
    <source>
        <dbReference type="Google" id="ProtNLM"/>
    </source>
</evidence>